<reference evidence="1 2" key="1">
    <citation type="submission" date="2024-06" db="EMBL/GenBank/DDBJ databases">
        <authorList>
            <person name="Pan Q."/>
            <person name="Wen M."/>
            <person name="Jouanno E."/>
            <person name="Zahm M."/>
            <person name="Klopp C."/>
            <person name="Cabau C."/>
            <person name="Louis A."/>
            <person name="Berthelot C."/>
            <person name="Parey E."/>
            <person name="Roest Crollius H."/>
            <person name="Montfort J."/>
            <person name="Robinson-Rechavi M."/>
            <person name="Bouchez O."/>
            <person name="Lampietro C."/>
            <person name="Lopez Roques C."/>
            <person name="Donnadieu C."/>
            <person name="Postlethwait J."/>
            <person name="Bobe J."/>
            <person name="Verreycken H."/>
            <person name="Guiguen Y."/>
        </authorList>
    </citation>
    <scope>NUCLEOTIDE SEQUENCE [LARGE SCALE GENOMIC DNA]</scope>
    <source>
        <strain evidence="1">Up_M1</strain>
        <tissue evidence="1">Testis</tissue>
    </source>
</reference>
<gene>
    <name evidence="1" type="ORF">UPYG_G00346820</name>
</gene>
<dbReference type="EMBL" id="JAGEUA010000011">
    <property type="protein sequence ID" value="KAL0962893.1"/>
    <property type="molecule type" value="Genomic_DNA"/>
</dbReference>
<keyword evidence="2" id="KW-1185">Reference proteome</keyword>
<evidence type="ECO:0000313" key="2">
    <source>
        <dbReference type="Proteomes" id="UP001557470"/>
    </source>
</evidence>
<comment type="caution">
    <text evidence="1">The sequence shown here is derived from an EMBL/GenBank/DDBJ whole genome shotgun (WGS) entry which is preliminary data.</text>
</comment>
<dbReference type="AlphaFoldDB" id="A0ABD0WJZ3"/>
<proteinExistence type="predicted"/>
<accession>A0ABD0WJZ3</accession>
<evidence type="ECO:0000313" key="1">
    <source>
        <dbReference type="EMBL" id="KAL0962893.1"/>
    </source>
</evidence>
<name>A0ABD0WJZ3_UMBPY</name>
<dbReference type="Proteomes" id="UP001557470">
    <property type="component" value="Unassembled WGS sequence"/>
</dbReference>
<protein>
    <submittedName>
        <fullName evidence="1">Uncharacterized protein</fullName>
    </submittedName>
</protein>
<sequence>MPSSAGTVLTSDQIQSYVPDRLTGALRAMRMERQFKMRAGTLKTGVGTSISNTTSLPHTSIDKKRILESEEMKAKRKMTREERKFDVILKAFAKLEEKEKGREARRRSPCVMMKRINIRQERQGTQNMRTCSDLPPCSPENIKKRWLKQAQVEHICPTLPHICPTLPPPVGRTSGGLSCPETKVSC</sequence>
<organism evidence="1 2">
    <name type="scientific">Umbra pygmaea</name>
    <name type="common">Eastern mudminnow</name>
    <dbReference type="NCBI Taxonomy" id="75934"/>
    <lineage>
        <taxon>Eukaryota</taxon>
        <taxon>Metazoa</taxon>
        <taxon>Chordata</taxon>
        <taxon>Craniata</taxon>
        <taxon>Vertebrata</taxon>
        <taxon>Euteleostomi</taxon>
        <taxon>Actinopterygii</taxon>
        <taxon>Neopterygii</taxon>
        <taxon>Teleostei</taxon>
        <taxon>Protacanthopterygii</taxon>
        <taxon>Esociformes</taxon>
        <taxon>Umbridae</taxon>
        <taxon>Umbra</taxon>
    </lineage>
</organism>